<protein>
    <submittedName>
        <fullName evidence="2">Uncharacterized protein</fullName>
    </submittedName>
</protein>
<proteinExistence type="predicted"/>
<accession>A0A9P6IJ57</accession>
<dbReference type="EMBL" id="JAAAHW010010778">
    <property type="protein sequence ID" value="KAF9922955.1"/>
    <property type="molecule type" value="Genomic_DNA"/>
</dbReference>
<gene>
    <name evidence="2" type="ORF">BGZ65_009244</name>
</gene>
<organism evidence="2 3">
    <name type="scientific">Modicella reniformis</name>
    <dbReference type="NCBI Taxonomy" id="1440133"/>
    <lineage>
        <taxon>Eukaryota</taxon>
        <taxon>Fungi</taxon>
        <taxon>Fungi incertae sedis</taxon>
        <taxon>Mucoromycota</taxon>
        <taxon>Mortierellomycotina</taxon>
        <taxon>Mortierellomycetes</taxon>
        <taxon>Mortierellales</taxon>
        <taxon>Mortierellaceae</taxon>
        <taxon>Modicella</taxon>
    </lineage>
</organism>
<reference evidence="2" key="1">
    <citation type="journal article" date="2020" name="Fungal Divers.">
        <title>Resolving the Mortierellaceae phylogeny through synthesis of multi-gene phylogenetics and phylogenomics.</title>
        <authorList>
            <person name="Vandepol N."/>
            <person name="Liber J."/>
            <person name="Desiro A."/>
            <person name="Na H."/>
            <person name="Kennedy M."/>
            <person name="Barry K."/>
            <person name="Grigoriev I.V."/>
            <person name="Miller A.N."/>
            <person name="O'Donnell K."/>
            <person name="Stajich J.E."/>
            <person name="Bonito G."/>
        </authorList>
    </citation>
    <scope>NUCLEOTIDE SEQUENCE</scope>
    <source>
        <strain evidence="2">MES-2147</strain>
    </source>
</reference>
<keyword evidence="3" id="KW-1185">Reference proteome</keyword>
<sequence length="194" mass="21382">KQQLYQQQQAYGYVNSGSKEPTHKKKKSHSEGLNVAETKTGGSELVVPQQDSNSHARSSPPVKDMVQEIVYIQEFHMTTIQDDEEPFEYHEEIILGDDGGGAAGGNSMSDGEFCEHFEWSNHIIHHEAPSQRGRGHDEVGAGSLYLHNGEEARISNGYRIHSIQSGVVANSAIDAEQALAHYPESRHPGTVYVS</sequence>
<comment type="caution">
    <text evidence="2">The sequence shown here is derived from an EMBL/GenBank/DDBJ whole genome shotgun (WGS) entry which is preliminary data.</text>
</comment>
<feature type="region of interest" description="Disordered" evidence="1">
    <location>
        <begin position="1"/>
        <end position="61"/>
    </location>
</feature>
<feature type="non-terminal residue" evidence="2">
    <location>
        <position position="1"/>
    </location>
</feature>
<evidence type="ECO:0000256" key="1">
    <source>
        <dbReference type="SAM" id="MobiDB-lite"/>
    </source>
</evidence>
<dbReference type="AlphaFoldDB" id="A0A9P6IJ57"/>
<evidence type="ECO:0000313" key="3">
    <source>
        <dbReference type="Proteomes" id="UP000749646"/>
    </source>
</evidence>
<name>A0A9P6IJ57_9FUNG</name>
<dbReference type="Proteomes" id="UP000749646">
    <property type="component" value="Unassembled WGS sequence"/>
</dbReference>
<evidence type="ECO:0000313" key="2">
    <source>
        <dbReference type="EMBL" id="KAF9922955.1"/>
    </source>
</evidence>